<name>A0AAD8X217_LOLMU</name>
<dbReference type="Pfam" id="PF02458">
    <property type="entry name" value="Transferase"/>
    <property type="match status" value="1"/>
</dbReference>
<evidence type="ECO:0000256" key="2">
    <source>
        <dbReference type="ARBA" id="ARBA00022679"/>
    </source>
</evidence>
<reference evidence="4" key="1">
    <citation type="submission" date="2023-07" db="EMBL/GenBank/DDBJ databases">
        <title>A chromosome-level genome assembly of Lolium multiflorum.</title>
        <authorList>
            <person name="Chen Y."/>
            <person name="Copetti D."/>
            <person name="Kolliker R."/>
            <person name="Studer B."/>
        </authorList>
    </citation>
    <scope>NUCLEOTIDE SEQUENCE</scope>
    <source>
        <strain evidence="4">02402/16</strain>
        <tissue evidence="4">Leaf</tissue>
    </source>
</reference>
<dbReference type="Proteomes" id="UP001231189">
    <property type="component" value="Unassembled WGS sequence"/>
</dbReference>
<dbReference type="PANTHER" id="PTHR31642:SF23">
    <property type="entry name" value="SPERMIDINE HYDROXYCINNAMOYL TRANSFERASE"/>
    <property type="match status" value="1"/>
</dbReference>
<dbReference type="PANTHER" id="PTHR31642">
    <property type="entry name" value="TRICHOTHECENE 3-O-ACETYLTRANSFERASE"/>
    <property type="match status" value="1"/>
</dbReference>
<organism evidence="4 5">
    <name type="scientific">Lolium multiflorum</name>
    <name type="common">Italian ryegrass</name>
    <name type="synonym">Lolium perenne subsp. multiflorum</name>
    <dbReference type="NCBI Taxonomy" id="4521"/>
    <lineage>
        <taxon>Eukaryota</taxon>
        <taxon>Viridiplantae</taxon>
        <taxon>Streptophyta</taxon>
        <taxon>Embryophyta</taxon>
        <taxon>Tracheophyta</taxon>
        <taxon>Spermatophyta</taxon>
        <taxon>Magnoliopsida</taxon>
        <taxon>Liliopsida</taxon>
        <taxon>Poales</taxon>
        <taxon>Poaceae</taxon>
        <taxon>BOP clade</taxon>
        <taxon>Pooideae</taxon>
        <taxon>Poodae</taxon>
        <taxon>Poeae</taxon>
        <taxon>Poeae Chloroplast Group 2 (Poeae type)</taxon>
        <taxon>Loliodinae</taxon>
        <taxon>Loliinae</taxon>
        <taxon>Lolium</taxon>
    </lineage>
</organism>
<accession>A0AAD8X217</accession>
<sequence length="207" mass="22393">MAGINVISWELVRPSEATPHGPFWLSNLDLGVWSGYSPMIYLFRPLGVGCPADFFSADILRTALSRALVPFYPLAGRLGMAPDGRLEIDCSYLLAWRRRGAGHGHAPLCPRWPQLIPLHADVVQLGQGAAGDTVPPFLDRSPLRARSPPVILFDHFQEYCRNGAGSATGAARPSELAAAILRVTSAQAAALRAWTGESLFRSLVAHI</sequence>
<dbReference type="InterPro" id="IPR050317">
    <property type="entry name" value="Plant_Fungal_Acyltransferase"/>
</dbReference>
<keyword evidence="5" id="KW-1185">Reference proteome</keyword>
<keyword evidence="2" id="KW-0808">Transferase</keyword>
<keyword evidence="3" id="KW-0012">Acyltransferase</keyword>
<gene>
    <name evidence="4" type="ORF">QYE76_047506</name>
</gene>
<evidence type="ECO:0000313" key="5">
    <source>
        <dbReference type="Proteomes" id="UP001231189"/>
    </source>
</evidence>
<dbReference type="EMBL" id="JAUUTY010000002">
    <property type="protein sequence ID" value="KAK1686658.1"/>
    <property type="molecule type" value="Genomic_DNA"/>
</dbReference>
<evidence type="ECO:0000313" key="4">
    <source>
        <dbReference type="EMBL" id="KAK1686658.1"/>
    </source>
</evidence>
<dbReference type="GO" id="GO:0016747">
    <property type="term" value="F:acyltransferase activity, transferring groups other than amino-acyl groups"/>
    <property type="evidence" value="ECO:0007669"/>
    <property type="project" value="TreeGrafter"/>
</dbReference>
<evidence type="ECO:0000256" key="3">
    <source>
        <dbReference type="ARBA" id="ARBA00023315"/>
    </source>
</evidence>
<evidence type="ECO:0000256" key="1">
    <source>
        <dbReference type="ARBA" id="ARBA00009861"/>
    </source>
</evidence>
<dbReference type="InterPro" id="IPR023213">
    <property type="entry name" value="CAT-like_dom_sf"/>
</dbReference>
<dbReference type="AlphaFoldDB" id="A0AAD8X217"/>
<comment type="caution">
    <text evidence="4">The sequence shown here is derived from an EMBL/GenBank/DDBJ whole genome shotgun (WGS) entry which is preliminary data.</text>
</comment>
<proteinExistence type="inferred from homology"/>
<protein>
    <submittedName>
        <fullName evidence="4">Uncharacterized protein</fullName>
    </submittedName>
</protein>
<dbReference type="Gene3D" id="3.30.559.10">
    <property type="entry name" value="Chloramphenicol acetyltransferase-like domain"/>
    <property type="match status" value="1"/>
</dbReference>
<comment type="similarity">
    <text evidence="1">Belongs to the plant acyltransferase family.</text>
</comment>